<keyword evidence="2" id="KW-1185">Reference proteome</keyword>
<dbReference type="Proteomes" id="UP000289738">
    <property type="component" value="Chromosome A07"/>
</dbReference>
<proteinExistence type="predicted"/>
<protein>
    <submittedName>
        <fullName evidence="1">Uncharacterized protein</fullName>
    </submittedName>
</protein>
<evidence type="ECO:0000313" key="1">
    <source>
        <dbReference type="EMBL" id="RYR47507.1"/>
    </source>
</evidence>
<sequence length="85" mass="9617">MRDRCFTECVGCVHVCVFVLCYHIVLISKIPHTMHLEKFISVFDPVYLDCRAETRSLVLIFCSKSGKHSVVSVILVPLGCCDLNK</sequence>
<gene>
    <name evidence="1" type="ORF">Ahy_A07g033436</name>
</gene>
<evidence type="ECO:0000313" key="2">
    <source>
        <dbReference type="Proteomes" id="UP000289738"/>
    </source>
</evidence>
<organism evidence="1 2">
    <name type="scientific">Arachis hypogaea</name>
    <name type="common">Peanut</name>
    <dbReference type="NCBI Taxonomy" id="3818"/>
    <lineage>
        <taxon>Eukaryota</taxon>
        <taxon>Viridiplantae</taxon>
        <taxon>Streptophyta</taxon>
        <taxon>Embryophyta</taxon>
        <taxon>Tracheophyta</taxon>
        <taxon>Spermatophyta</taxon>
        <taxon>Magnoliopsida</taxon>
        <taxon>eudicotyledons</taxon>
        <taxon>Gunneridae</taxon>
        <taxon>Pentapetalae</taxon>
        <taxon>rosids</taxon>
        <taxon>fabids</taxon>
        <taxon>Fabales</taxon>
        <taxon>Fabaceae</taxon>
        <taxon>Papilionoideae</taxon>
        <taxon>50 kb inversion clade</taxon>
        <taxon>dalbergioids sensu lato</taxon>
        <taxon>Dalbergieae</taxon>
        <taxon>Pterocarpus clade</taxon>
        <taxon>Arachis</taxon>
    </lineage>
</organism>
<name>A0A445C966_ARAHY</name>
<dbReference type="EMBL" id="SDMP01000007">
    <property type="protein sequence ID" value="RYR47507.1"/>
    <property type="molecule type" value="Genomic_DNA"/>
</dbReference>
<reference evidence="1 2" key="1">
    <citation type="submission" date="2019-01" db="EMBL/GenBank/DDBJ databases">
        <title>Sequencing of cultivated peanut Arachis hypogaea provides insights into genome evolution and oil improvement.</title>
        <authorList>
            <person name="Chen X."/>
        </authorList>
    </citation>
    <scope>NUCLEOTIDE SEQUENCE [LARGE SCALE GENOMIC DNA]</scope>
    <source>
        <strain evidence="2">cv. Fuhuasheng</strain>
        <tissue evidence="1">Leaves</tissue>
    </source>
</reference>
<accession>A0A445C966</accession>
<dbReference type="AlphaFoldDB" id="A0A445C966"/>
<comment type="caution">
    <text evidence="1">The sequence shown here is derived from an EMBL/GenBank/DDBJ whole genome shotgun (WGS) entry which is preliminary data.</text>
</comment>